<dbReference type="FunFam" id="3.30.300.30:FF:000008">
    <property type="entry name" value="2,3-dihydroxybenzoate-AMP ligase"/>
    <property type="match status" value="1"/>
</dbReference>
<dbReference type="SUPFAM" id="SSF56801">
    <property type="entry name" value="Acetyl-CoA synthetase-like"/>
    <property type="match status" value="1"/>
</dbReference>
<evidence type="ECO:0000256" key="3">
    <source>
        <dbReference type="SAM" id="MobiDB-lite"/>
    </source>
</evidence>
<reference evidence="6" key="1">
    <citation type="journal article" date="2013" name="J. Plant Res.">
        <title>Effect of fungi and light on seed germination of three Opuntia species from semiarid lands of central Mexico.</title>
        <authorList>
            <person name="Delgado-Sanchez P."/>
            <person name="Jimenez-Bremont J.F."/>
            <person name="Guerrero-Gonzalez Mde L."/>
            <person name="Flores J."/>
        </authorList>
    </citation>
    <scope>NUCLEOTIDE SEQUENCE</scope>
    <source>
        <tissue evidence="6">Cladode</tissue>
    </source>
</reference>
<dbReference type="PROSITE" id="PS00455">
    <property type="entry name" value="AMP_BINDING"/>
    <property type="match status" value="1"/>
</dbReference>
<accession>A0A7C9CQV9</accession>
<dbReference type="Pfam" id="PF00501">
    <property type="entry name" value="AMP-binding"/>
    <property type="match status" value="2"/>
</dbReference>
<reference evidence="6" key="2">
    <citation type="submission" date="2020-07" db="EMBL/GenBank/DDBJ databases">
        <authorList>
            <person name="Vera ALvarez R."/>
            <person name="Arias-Moreno D.M."/>
            <person name="Jimenez-Jacinto V."/>
            <person name="Jimenez-Bremont J.F."/>
            <person name="Swaminathan K."/>
            <person name="Moose S.P."/>
            <person name="Guerrero-Gonzalez M.L."/>
            <person name="Marino-Ramirez L."/>
            <person name="Landsman D."/>
            <person name="Rodriguez-Kessler M."/>
            <person name="Delgado-Sanchez P."/>
        </authorList>
    </citation>
    <scope>NUCLEOTIDE SEQUENCE</scope>
    <source>
        <tissue evidence="6">Cladode</tissue>
    </source>
</reference>
<dbReference type="PANTHER" id="PTHR43859:SF5">
    <property type="entry name" value="ISOVALERATE--COA LIGASE AAE2"/>
    <property type="match status" value="1"/>
</dbReference>
<evidence type="ECO:0008006" key="7">
    <source>
        <dbReference type="Google" id="ProtNLM"/>
    </source>
</evidence>
<name>A0A7C9CQV9_OPUST</name>
<dbReference type="InterPro" id="IPR020845">
    <property type="entry name" value="AMP-binding_CS"/>
</dbReference>
<proteinExistence type="inferred from homology"/>
<feature type="region of interest" description="Disordered" evidence="3">
    <location>
        <begin position="19"/>
        <end position="44"/>
    </location>
</feature>
<dbReference type="InterPro" id="IPR045851">
    <property type="entry name" value="AMP-bd_C_sf"/>
</dbReference>
<dbReference type="Pfam" id="PF13193">
    <property type="entry name" value="AMP-binding_C"/>
    <property type="match status" value="1"/>
</dbReference>
<dbReference type="PANTHER" id="PTHR43859">
    <property type="entry name" value="ACYL-ACTIVATING ENZYME"/>
    <property type="match status" value="1"/>
</dbReference>
<keyword evidence="2" id="KW-0436">Ligase</keyword>
<dbReference type="Gene3D" id="3.40.50.12780">
    <property type="entry name" value="N-terminal domain of ligase-like"/>
    <property type="match status" value="2"/>
</dbReference>
<dbReference type="EMBL" id="GISG01034108">
    <property type="protein sequence ID" value="MBA4621464.1"/>
    <property type="molecule type" value="Transcribed_RNA"/>
</dbReference>
<feature type="domain" description="AMP-dependent synthetase/ligase" evidence="4">
    <location>
        <begin position="71"/>
        <end position="261"/>
    </location>
</feature>
<evidence type="ECO:0000256" key="2">
    <source>
        <dbReference type="ARBA" id="ARBA00022598"/>
    </source>
</evidence>
<dbReference type="InterPro" id="IPR025110">
    <property type="entry name" value="AMP-bd_C"/>
</dbReference>
<sequence length="502" mass="55553">MHHSSILFLHVFSGKSRLKTSKKMEQNGSPRPLPSSETEPDKPVAGSWRSIEGLVRCSAKYTPLTPVSFLHRAAKVFADRTAAVYEPPSGSTVRLTWRETRQRCLQLASALRCQIRISPGDIVASLALNGPAMYELHFAVPMAGAILSTLNPRLNSATLSILLGHSETKVLFVDYQLLETAQEAIELLANTGAVPPLPVLISDSDTSLTILNSVKYGYESLLATGDINFQAIYPTDEWDPISVNYTSGTTSRPKGVVYNHRGGSPPPPQVLFKMEELGFEVTHIYGLTETYGAGTYCLWKPEWDSLPPNERSRIKARQGVQHLGLEAVDVRDPFTMDSLPADGKAMGEIMFKGNTVMSGYLKDLDATNEAFREGWFHSGDLAVKHPDDYIEIKDRLKDIIISGGENISTVEVETVLYNHPAILEAAVVARPDDHWGETPCAFVKLKDDYEASDLEIIEFCREHLPHFMAPKIVVFEEIPKNATGKIQKFILREKVKAMGSLS</sequence>
<evidence type="ECO:0000259" key="4">
    <source>
        <dbReference type="Pfam" id="PF00501"/>
    </source>
</evidence>
<dbReference type="Gene3D" id="3.30.300.30">
    <property type="match status" value="1"/>
</dbReference>
<dbReference type="InterPro" id="IPR000873">
    <property type="entry name" value="AMP-dep_synth/lig_dom"/>
</dbReference>
<evidence type="ECO:0000256" key="1">
    <source>
        <dbReference type="ARBA" id="ARBA00006432"/>
    </source>
</evidence>
<dbReference type="InterPro" id="IPR042099">
    <property type="entry name" value="ANL_N_sf"/>
</dbReference>
<dbReference type="GO" id="GO:0016874">
    <property type="term" value="F:ligase activity"/>
    <property type="evidence" value="ECO:0007669"/>
    <property type="project" value="UniProtKB-KW"/>
</dbReference>
<evidence type="ECO:0000313" key="6">
    <source>
        <dbReference type="EMBL" id="MBA4621464.1"/>
    </source>
</evidence>
<feature type="domain" description="AMP-binding enzyme C-terminal" evidence="5">
    <location>
        <begin position="411"/>
        <end position="485"/>
    </location>
</feature>
<protein>
    <recommendedName>
        <fullName evidence="7">4-coumarate--CoA ligase</fullName>
    </recommendedName>
</protein>
<evidence type="ECO:0000259" key="5">
    <source>
        <dbReference type="Pfam" id="PF13193"/>
    </source>
</evidence>
<comment type="similarity">
    <text evidence="1">Belongs to the ATP-dependent AMP-binding enzyme family.</text>
</comment>
<dbReference type="AlphaFoldDB" id="A0A7C9CQV9"/>
<organism evidence="6">
    <name type="scientific">Opuntia streptacantha</name>
    <name type="common">Prickly pear cactus</name>
    <name type="synonym">Opuntia cardona</name>
    <dbReference type="NCBI Taxonomy" id="393608"/>
    <lineage>
        <taxon>Eukaryota</taxon>
        <taxon>Viridiplantae</taxon>
        <taxon>Streptophyta</taxon>
        <taxon>Embryophyta</taxon>
        <taxon>Tracheophyta</taxon>
        <taxon>Spermatophyta</taxon>
        <taxon>Magnoliopsida</taxon>
        <taxon>eudicotyledons</taxon>
        <taxon>Gunneridae</taxon>
        <taxon>Pentapetalae</taxon>
        <taxon>Caryophyllales</taxon>
        <taxon>Cactineae</taxon>
        <taxon>Cactaceae</taxon>
        <taxon>Opuntioideae</taxon>
        <taxon>Opuntia</taxon>
    </lineage>
</organism>
<feature type="domain" description="AMP-dependent synthetase/ligase" evidence="4">
    <location>
        <begin position="262"/>
        <end position="361"/>
    </location>
</feature>